<name>A0A3M2SL82_9HYPO</name>
<dbReference type="EMBL" id="NKUJ01000020">
    <property type="protein sequence ID" value="RMJ18320.1"/>
    <property type="molecule type" value="Genomic_DNA"/>
</dbReference>
<evidence type="ECO:0000313" key="2">
    <source>
        <dbReference type="Proteomes" id="UP000277212"/>
    </source>
</evidence>
<accession>A0A3M2SL82</accession>
<proteinExistence type="predicted"/>
<comment type="caution">
    <text evidence="1">The sequence shown here is derived from an EMBL/GenBank/DDBJ whole genome shotgun (WGS) entry which is preliminary data.</text>
</comment>
<keyword evidence="2" id="KW-1185">Reference proteome</keyword>
<dbReference type="Proteomes" id="UP000277212">
    <property type="component" value="Unassembled WGS sequence"/>
</dbReference>
<protein>
    <submittedName>
        <fullName evidence="1">Uncharacterized protein</fullName>
    </submittedName>
</protein>
<evidence type="ECO:0000313" key="1">
    <source>
        <dbReference type="EMBL" id="RMJ18320.1"/>
    </source>
</evidence>
<gene>
    <name evidence="1" type="ORF">CDV36_002024</name>
</gene>
<reference evidence="1 2" key="1">
    <citation type="submission" date="2017-06" db="EMBL/GenBank/DDBJ databases">
        <title>Comparative genomic analysis of Ambrosia Fusariam Clade fungi.</title>
        <authorList>
            <person name="Stajich J.E."/>
            <person name="Carrillo J."/>
            <person name="Kijimoto T."/>
            <person name="Eskalen A."/>
            <person name="O'Donnell K."/>
            <person name="Kasson M."/>
        </authorList>
    </citation>
    <scope>NUCLEOTIDE SEQUENCE [LARGE SCALE GENOMIC DNA]</scope>
    <source>
        <strain evidence="1">UCR3666</strain>
    </source>
</reference>
<sequence length="66" mass="7014">MDPAGPPPTVPALDCSMLAHFIYDTSSLQDRLIQGAIMAGTATSVQKVSRIKSREKAGEISEIAKL</sequence>
<organism evidence="1 2">
    <name type="scientific">Fusarium kuroshium</name>
    <dbReference type="NCBI Taxonomy" id="2010991"/>
    <lineage>
        <taxon>Eukaryota</taxon>
        <taxon>Fungi</taxon>
        <taxon>Dikarya</taxon>
        <taxon>Ascomycota</taxon>
        <taxon>Pezizomycotina</taxon>
        <taxon>Sordariomycetes</taxon>
        <taxon>Hypocreomycetidae</taxon>
        <taxon>Hypocreales</taxon>
        <taxon>Nectriaceae</taxon>
        <taxon>Fusarium</taxon>
        <taxon>Fusarium solani species complex</taxon>
    </lineage>
</organism>
<dbReference type="OrthoDB" id="5095673at2759"/>
<dbReference type="AlphaFoldDB" id="A0A3M2SL82"/>